<keyword evidence="4" id="KW-1185">Reference proteome</keyword>
<comment type="similarity">
    <text evidence="1">Belongs to the glycosyl hydrolase 13 family.</text>
</comment>
<dbReference type="InterPro" id="IPR044505">
    <property type="entry name" value="GlgX_Isoamylase_N_E_set"/>
</dbReference>
<dbReference type="SUPFAM" id="SSF81296">
    <property type="entry name" value="E set domains"/>
    <property type="match status" value="1"/>
</dbReference>
<dbReference type="SUPFAM" id="SSF51445">
    <property type="entry name" value="(Trans)glycosidases"/>
    <property type="match status" value="1"/>
</dbReference>
<feature type="non-terminal residue" evidence="3">
    <location>
        <position position="178"/>
    </location>
</feature>
<evidence type="ECO:0000313" key="3">
    <source>
        <dbReference type="EMBL" id="MFC4031087.1"/>
    </source>
</evidence>
<dbReference type="EMBL" id="JBHSBB010000007">
    <property type="protein sequence ID" value="MFC4031087.1"/>
    <property type="molecule type" value="Genomic_DNA"/>
</dbReference>
<evidence type="ECO:0000259" key="2">
    <source>
        <dbReference type="Pfam" id="PF02922"/>
    </source>
</evidence>
<dbReference type="CDD" id="cd02856">
    <property type="entry name" value="E_set_GDE_Isoamylase_N"/>
    <property type="match status" value="1"/>
</dbReference>
<gene>
    <name evidence="3" type="ORF">ACFO3J_06335</name>
</gene>
<dbReference type="InterPro" id="IPR014756">
    <property type="entry name" value="Ig_E-set"/>
</dbReference>
<dbReference type="InterPro" id="IPR004193">
    <property type="entry name" value="Glyco_hydro_13_N"/>
</dbReference>
<accession>A0ABV8HG32</accession>
<dbReference type="Proteomes" id="UP001595765">
    <property type="component" value="Unassembled WGS sequence"/>
</dbReference>
<protein>
    <submittedName>
        <fullName evidence="3">Glycogen debranching enzyme</fullName>
    </submittedName>
</protein>
<evidence type="ECO:0000256" key="1">
    <source>
        <dbReference type="ARBA" id="ARBA00008061"/>
    </source>
</evidence>
<dbReference type="Pfam" id="PF02922">
    <property type="entry name" value="CBM_48"/>
    <property type="match status" value="1"/>
</dbReference>
<dbReference type="Gene3D" id="2.60.40.10">
    <property type="entry name" value="Immunoglobulins"/>
    <property type="match status" value="1"/>
</dbReference>
<dbReference type="PANTHER" id="PTHR43002">
    <property type="entry name" value="GLYCOGEN DEBRANCHING ENZYME"/>
    <property type="match status" value="1"/>
</dbReference>
<organism evidence="3 4">
    <name type="scientific">Streptomyces polygonati</name>
    <dbReference type="NCBI Taxonomy" id="1617087"/>
    <lineage>
        <taxon>Bacteria</taxon>
        <taxon>Bacillati</taxon>
        <taxon>Actinomycetota</taxon>
        <taxon>Actinomycetes</taxon>
        <taxon>Kitasatosporales</taxon>
        <taxon>Streptomycetaceae</taxon>
        <taxon>Streptomyces</taxon>
    </lineage>
</organism>
<dbReference type="Gene3D" id="3.20.20.80">
    <property type="entry name" value="Glycosidases"/>
    <property type="match status" value="1"/>
</dbReference>
<dbReference type="InterPro" id="IPR017853">
    <property type="entry name" value="GH"/>
</dbReference>
<name>A0ABV8HG32_9ACTN</name>
<dbReference type="InterPro" id="IPR013783">
    <property type="entry name" value="Ig-like_fold"/>
</dbReference>
<comment type="caution">
    <text evidence="3">The sequence shown here is derived from an EMBL/GenBank/DDBJ whole genome shotgun (WGS) entry which is preliminary data.</text>
</comment>
<evidence type="ECO:0000313" key="4">
    <source>
        <dbReference type="Proteomes" id="UP001595765"/>
    </source>
</evidence>
<reference evidence="4" key="1">
    <citation type="journal article" date="2019" name="Int. J. Syst. Evol. Microbiol.">
        <title>The Global Catalogue of Microorganisms (GCM) 10K type strain sequencing project: providing services to taxonomists for standard genome sequencing and annotation.</title>
        <authorList>
            <consortium name="The Broad Institute Genomics Platform"/>
            <consortium name="The Broad Institute Genome Sequencing Center for Infectious Disease"/>
            <person name="Wu L."/>
            <person name="Ma J."/>
        </authorList>
    </citation>
    <scope>NUCLEOTIDE SEQUENCE [LARGE SCALE GENOMIC DNA]</scope>
    <source>
        <strain evidence="4">CGMCC 4.7237</strain>
    </source>
</reference>
<sequence>MQQWTGHPFPLGASYDGGGTNFALFSEVAEKVELALIDDSGREERVTLDEVDGFIRHAYLPGVGPGQRYGFRVHGPYDPARGHRCNPAKLLLDPYAKAVDGQADGHPSLLGYLPDDPDLPSTEDDLRHALLGVVADQAFDWEGDTQLKRPYHESVMYEAHVRGLTRRHPGVPEGLRGT</sequence>
<proteinExistence type="inferred from homology"/>
<feature type="domain" description="Glycoside hydrolase family 13 N-terminal" evidence="2">
    <location>
        <begin position="10"/>
        <end position="96"/>
    </location>
</feature>